<dbReference type="STRING" id="1798351.A2930_02425"/>
<dbReference type="InterPro" id="IPR036515">
    <property type="entry name" value="Transposase_17_sf"/>
</dbReference>
<sequence>MNREKPASGEIYHIFNRGVEKRLIFMDDFDRKRFIDSLYQFNDTSPVFNFGHKLTEVRLQFREREEMVEIMAFALMPNHYHLMVRGITENGITEFMRKLGTGYTNYFNAKYQRVGPLFQGKFKATPIKDERHFLYLPYYIHLNPLDLTDKKWREQGISNLKKAEKYLASYKWSSHLDYAGEKNFPEIIDKALLSEIFESTEQYKKDLLDWVSEENLSEIADIALEPISEA</sequence>
<organism evidence="2 3">
    <name type="scientific">Candidatus Giovannonibacteria bacterium RIFCSPLOWO2_01_FULL_45_34</name>
    <dbReference type="NCBI Taxonomy" id="1798351"/>
    <lineage>
        <taxon>Bacteria</taxon>
        <taxon>Candidatus Giovannoniibacteriota</taxon>
    </lineage>
</organism>
<dbReference type="PANTHER" id="PTHR34322:SF2">
    <property type="entry name" value="TRANSPOSASE IS200-LIKE DOMAIN-CONTAINING PROTEIN"/>
    <property type="match status" value="1"/>
</dbReference>
<dbReference type="AlphaFoldDB" id="A0A1F5WYR2"/>
<reference evidence="2 3" key="1">
    <citation type="journal article" date="2016" name="Nat. Commun.">
        <title>Thousands of microbial genomes shed light on interconnected biogeochemical processes in an aquifer system.</title>
        <authorList>
            <person name="Anantharaman K."/>
            <person name="Brown C.T."/>
            <person name="Hug L.A."/>
            <person name="Sharon I."/>
            <person name="Castelle C.J."/>
            <person name="Probst A.J."/>
            <person name="Thomas B.C."/>
            <person name="Singh A."/>
            <person name="Wilkins M.J."/>
            <person name="Karaoz U."/>
            <person name="Brodie E.L."/>
            <person name="Williams K.H."/>
            <person name="Hubbard S.S."/>
            <person name="Banfield J.F."/>
        </authorList>
    </citation>
    <scope>NUCLEOTIDE SEQUENCE [LARGE SCALE GENOMIC DNA]</scope>
</reference>
<feature type="domain" description="Transposase IS200-like" evidence="1">
    <location>
        <begin position="7"/>
        <end position="143"/>
    </location>
</feature>
<evidence type="ECO:0000313" key="3">
    <source>
        <dbReference type="Proteomes" id="UP000178114"/>
    </source>
</evidence>
<gene>
    <name evidence="2" type="ORF">A2930_02425</name>
</gene>
<evidence type="ECO:0000313" key="2">
    <source>
        <dbReference type="EMBL" id="OGF80759.1"/>
    </source>
</evidence>
<dbReference type="Gene3D" id="3.30.70.1290">
    <property type="entry name" value="Transposase IS200-like"/>
    <property type="match status" value="1"/>
</dbReference>
<dbReference type="Pfam" id="PF01797">
    <property type="entry name" value="Y1_Tnp"/>
    <property type="match status" value="1"/>
</dbReference>
<dbReference type="SMART" id="SM01321">
    <property type="entry name" value="Y1_Tnp"/>
    <property type="match status" value="1"/>
</dbReference>
<proteinExistence type="predicted"/>
<dbReference type="Proteomes" id="UP000178114">
    <property type="component" value="Unassembled WGS sequence"/>
</dbReference>
<evidence type="ECO:0000259" key="1">
    <source>
        <dbReference type="SMART" id="SM01321"/>
    </source>
</evidence>
<protein>
    <recommendedName>
        <fullName evidence="1">Transposase IS200-like domain-containing protein</fullName>
    </recommendedName>
</protein>
<dbReference type="InterPro" id="IPR002686">
    <property type="entry name" value="Transposase_17"/>
</dbReference>
<accession>A0A1F5WYR2</accession>
<dbReference type="PANTHER" id="PTHR34322">
    <property type="entry name" value="TRANSPOSASE, Y1_TNP DOMAIN-CONTAINING"/>
    <property type="match status" value="1"/>
</dbReference>
<dbReference type="GO" id="GO:0003677">
    <property type="term" value="F:DNA binding"/>
    <property type="evidence" value="ECO:0007669"/>
    <property type="project" value="InterPro"/>
</dbReference>
<comment type="caution">
    <text evidence="2">The sequence shown here is derived from an EMBL/GenBank/DDBJ whole genome shotgun (WGS) entry which is preliminary data.</text>
</comment>
<dbReference type="GO" id="GO:0006313">
    <property type="term" value="P:DNA transposition"/>
    <property type="evidence" value="ECO:0007669"/>
    <property type="project" value="InterPro"/>
</dbReference>
<name>A0A1F5WYR2_9BACT</name>
<dbReference type="SUPFAM" id="SSF143422">
    <property type="entry name" value="Transposase IS200-like"/>
    <property type="match status" value="1"/>
</dbReference>
<dbReference type="GO" id="GO:0004803">
    <property type="term" value="F:transposase activity"/>
    <property type="evidence" value="ECO:0007669"/>
    <property type="project" value="InterPro"/>
</dbReference>
<dbReference type="EMBL" id="MFID01000029">
    <property type="protein sequence ID" value="OGF80759.1"/>
    <property type="molecule type" value="Genomic_DNA"/>
</dbReference>